<dbReference type="Proteomes" id="UP000809529">
    <property type="component" value="Unassembled WGS sequence"/>
</dbReference>
<dbReference type="EMBL" id="JAAEBW010000001">
    <property type="protein sequence ID" value="MBM1193764.1"/>
    <property type="molecule type" value="Genomic_DNA"/>
</dbReference>
<proteinExistence type="predicted"/>
<feature type="domain" description="CheW-like" evidence="1">
    <location>
        <begin position="6"/>
        <end position="142"/>
    </location>
</feature>
<evidence type="ECO:0000313" key="3">
    <source>
        <dbReference type="Proteomes" id="UP000809529"/>
    </source>
</evidence>
<evidence type="ECO:0000313" key="2">
    <source>
        <dbReference type="EMBL" id="MBM1193764.1"/>
    </source>
</evidence>
<dbReference type="SMART" id="SM00260">
    <property type="entry name" value="CheW"/>
    <property type="match status" value="1"/>
</dbReference>
<reference evidence="2 3" key="1">
    <citation type="submission" date="2020-01" db="EMBL/GenBank/DDBJ databases">
        <title>Comparative genomics of meat spoilage bacteria.</title>
        <authorList>
            <person name="Hilgarth M."/>
            <person name="Vogel R.F."/>
        </authorList>
    </citation>
    <scope>NUCLEOTIDE SEQUENCE [LARGE SCALE GENOMIC DNA]</scope>
    <source>
        <strain evidence="2 3">TMW2.2077</strain>
    </source>
</reference>
<dbReference type="RefSeq" id="WP_059765542.1">
    <property type="nucleotide sequence ID" value="NZ_JAAEBW010000001.1"/>
</dbReference>
<organism evidence="2 3">
    <name type="scientific">Pseudomonas weihenstephanensis</name>
    <dbReference type="NCBI Taxonomy" id="1608994"/>
    <lineage>
        <taxon>Bacteria</taxon>
        <taxon>Pseudomonadati</taxon>
        <taxon>Pseudomonadota</taxon>
        <taxon>Gammaproteobacteria</taxon>
        <taxon>Pseudomonadales</taxon>
        <taxon>Pseudomonadaceae</taxon>
        <taxon>Pseudomonas</taxon>
    </lineage>
</organism>
<dbReference type="InterPro" id="IPR036061">
    <property type="entry name" value="CheW-like_dom_sf"/>
</dbReference>
<accession>A0ABS1ZBC2</accession>
<protein>
    <submittedName>
        <fullName evidence="2">Chemotaxis protein CheW</fullName>
    </submittedName>
</protein>
<name>A0ABS1ZBC2_9PSED</name>
<evidence type="ECO:0000259" key="1">
    <source>
        <dbReference type="SMART" id="SM00260"/>
    </source>
</evidence>
<comment type="caution">
    <text evidence="2">The sequence shown here is derived from an EMBL/GenBank/DDBJ whole genome shotgun (WGS) entry which is preliminary data.</text>
</comment>
<gene>
    <name evidence="2" type="ORF">GYN02_01060</name>
</gene>
<dbReference type="SUPFAM" id="SSF50341">
    <property type="entry name" value="CheW-like"/>
    <property type="match status" value="1"/>
</dbReference>
<keyword evidence="3" id="KW-1185">Reference proteome</keyword>
<dbReference type="InterPro" id="IPR002545">
    <property type="entry name" value="CheW-lke_dom"/>
</dbReference>
<sequence>MLDHRVGSLTCLLLPLADRYLLLPNVAIAELIDYQRGEPSSDSPPWHLRQITWRDHPLPLISFEAACGSPLLIGERARIVILNTLSANPALKYIAMVVQGIPRSYKLDSQLSFVDVPLCPLERAAVQVGEHVAKIPDLWGLERLVSGLPPSPLDERRIAL</sequence>
<dbReference type="Pfam" id="PF01584">
    <property type="entry name" value="CheW"/>
    <property type="match status" value="1"/>
</dbReference>